<evidence type="ECO:0007829" key="6">
    <source>
        <dbReference type="PubMed" id="22223895"/>
    </source>
</evidence>
<dbReference type="ChiTaRS" id="MVD">
    <property type="organism name" value="human"/>
</dbReference>
<reference evidence="1" key="7">
    <citation type="submission" date="2025-09" db="UniProtKB">
        <authorList>
            <consortium name="Ensembl"/>
        </authorList>
    </citation>
    <scope>IDENTIFICATION</scope>
</reference>
<dbReference type="OrthoDB" id="10253702at2759"/>
<dbReference type="Ensembl" id="ENST00000567064.5">
    <property type="protein sequence ID" value="ENSP00000458049.1"/>
    <property type="gene ID" value="ENSG00000167508.13"/>
</dbReference>
<evidence type="ECO:0007829" key="4">
    <source>
        <dbReference type="ProteomicsDB" id="H3BVC4"/>
    </source>
</evidence>
<dbReference type="Ensembl" id="ENST00000567064.5">
    <property type="protein sequence ID" value="ENSP00000458049.1"/>
    <property type="gene ID" value="ENSG00000167508.12"/>
</dbReference>
<dbReference type="Proteomes" id="UP000005640">
    <property type="component" value="Chromosome 16"/>
</dbReference>
<keyword evidence="2" id="KW-1185">Reference proteome</keyword>
<dbReference type="EMBL" id="AC116552">
    <property type="status" value="NOT_ANNOTATED_CDS"/>
    <property type="molecule type" value="Genomic_DNA"/>
</dbReference>
<dbReference type="MassIVE" id="H3BVC4"/>
<evidence type="ECO:0007829" key="5">
    <source>
        <dbReference type="PubMed" id="19413330"/>
    </source>
</evidence>
<protein>
    <submittedName>
        <fullName evidence="1">Mevalonate diphosphate decarboxylase</fullName>
    </submittedName>
</protein>
<name>H3BVC4_HUMAN</name>
<dbReference type="HOGENOM" id="CLU_3105677_0_0_1"/>
<dbReference type="OpenTargets" id="ENSG00000167508"/>
<organism evidence="1 2">
    <name type="scientific">Homo sapiens</name>
    <name type="common">Human</name>
    <dbReference type="NCBI Taxonomy" id="9606"/>
    <lineage>
        <taxon>Eukaryota</taxon>
        <taxon>Metazoa</taxon>
        <taxon>Chordata</taxon>
        <taxon>Craniata</taxon>
        <taxon>Vertebrata</taxon>
        <taxon>Euteleostomi</taxon>
        <taxon>Mammalia</taxon>
        <taxon>Eutheria</taxon>
        <taxon>Euarchontoglires</taxon>
        <taxon>Primates</taxon>
        <taxon>Haplorrhini</taxon>
        <taxon>Catarrhini</taxon>
        <taxon>Hominidae</taxon>
        <taxon>Homo</taxon>
    </lineage>
</organism>
<reference evidence="5" key="4">
    <citation type="journal article" date="2009" name="Anal. Chem.">
        <title>Lys-N and trypsin cover complementary parts of the phosphoproteome in a refined SCX-based approach.</title>
        <authorList>
            <person name="Gauci S."/>
            <person name="Helbig A.O."/>
            <person name="Slijper M."/>
            <person name="Krijgsveld J."/>
            <person name="Heck A.J."/>
            <person name="Mohammed S."/>
        </authorList>
    </citation>
    <scope>IDENTIFICATION BY MASS SPECTROMETRY [LARGE SCALE ANALYSIS]</scope>
</reference>
<dbReference type="UCSC" id="uc059yhw.1">
    <property type="organism name" value="human"/>
</dbReference>
<evidence type="ECO:0000313" key="2">
    <source>
        <dbReference type="Proteomes" id="UP000005640"/>
    </source>
</evidence>
<dbReference type="ProteomicsDB" id="43174"/>
<evidence type="ECO:0000313" key="1">
    <source>
        <dbReference type="Ensembl" id="ENSP00000458049.1"/>
    </source>
</evidence>
<dbReference type="VEuPathDB" id="HostDB:ENSG00000167508"/>
<keyword evidence="3 4" id="KW-1267">Proteomics identification</keyword>
<evidence type="ECO:0007829" key="3">
    <source>
        <dbReference type="PeptideAtlas" id="H3BVC4"/>
    </source>
</evidence>
<reference evidence="6" key="5">
    <citation type="journal article" date="2012" name="Mol. Cell. Proteomics">
        <title>Comparative large-scale characterisation of plant vs. mammal proteins reveals similar and idiosyncratic N-alpha acetylation features.</title>
        <authorList>
            <person name="Bienvenut W.V."/>
            <person name="Sumpton D."/>
            <person name="Martinez A."/>
            <person name="Lilla S."/>
            <person name="Espagne C."/>
            <person name="Meinnel T."/>
            <person name="Giglione C."/>
        </authorList>
    </citation>
    <scope>IDENTIFICATION BY MASS SPECTROMETRY [LARGE SCALE ANALYSIS]</scope>
</reference>
<proteinExistence type="evidence at protein level"/>
<dbReference type="GeneTree" id="ENSGT00390000015359"/>
<dbReference type="InterPro" id="IPR014721">
    <property type="entry name" value="Ribsml_uS5_D2-typ_fold_subgr"/>
</dbReference>
<dbReference type="Gene3D" id="3.30.230.10">
    <property type="match status" value="1"/>
</dbReference>
<accession>H3BVC4</accession>
<reference evidence="1" key="6">
    <citation type="submission" date="2025-08" db="UniProtKB">
        <authorList>
            <consortium name="Ensembl"/>
        </authorList>
    </citation>
    <scope>IDENTIFICATION</scope>
</reference>
<sequence length="51" mass="5314">MASEKPLAAVTCTAPVNIAVIKYWSPGACPLAITELSKSSIIDSHESGQAR</sequence>
<gene>
    <name evidence="1" type="primary">MVD</name>
</gene>
<dbReference type="Bgee" id="ENSG00000167508">
    <property type="expression patterns" value="Expressed in right hemisphere of cerebellum and 113 other cell types or tissues"/>
</dbReference>
<dbReference type="ExpressionAtlas" id="H3BVC4">
    <property type="expression patterns" value="baseline and differential"/>
</dbReference>
<dbReference type="AlphaFoldDB" id="H3BVC4"/>
<reference evidence="1 2" key="2">
    <citation type="journal article" date="2004" name="Nature">
        <title>Finishing the euchromatic sequence of the human genome.</title>
        <authorList>
            <consortium name="International Human Genome Sequencing Consortium"/>
        </authorList>
    </citation>
    <scope>NUCLEOTIDE SEQUENCE [LARGE SCALE GENOMIC DNA]</scope>
</reference>
<reference evidence="1 2" key="3">
    <citation type="journal article" date="2004" name="Nature">
        <title>The sequence and analysis of duplication-rich human chromosome 16.</title>
        <authorList>
            <person name="Martin J."/>
            <person name="Han C."/>
            <person name="Gordon L.A."/>
            <person name="Terry A."/>
            <person name="Prabhakar S."/>
            <person name="She X."/>
            <person name="Xie G."/>
            <person name="Hellsten U."/>
            <person name="Chan Y.M."/>
            <person name="Altherr M."/>
            <person name="Couronne O."/>
            <person name="Aerts A."/>
            <person name="Bajorek E."/>
            <person name="Black S."/>
            <person name="Blumer H."/>
            <person name="Branscomb E."/>
            <person name="Brown N.C."/>
            <person name="Bruno W.J."/>
            <person name="Buckingham J.M."/>
            <person name="Callen D.F."/>
            <person name="Campbell C.S."/>
            <person name="Campbell M.L."/>
            <person name="Campbell E.W."/>
            <person name="Caoile C."/>
            <person name="Challacombe J.F."/>
            <person name="Chasteen L.A."/>
            <person name="Chertkov O."/>
            <person name="Chi H.C."/>
            <person name="Christensen M."/>
            <person name="Clark L.M."/>
            <person name="Cohn J.D."/>
            <person name="Denys M."/>
            <person name="Detter J.C."/>
            <person name="Dickson M."/>
            <person name="Dimitrijevic-Bussod M."/>
            <person name="Escobar J."/>
            <person name="Fawcett J.J."/>
            <person name="Flowers D."/>
            <person name="Fotopulos D."/>
            <person name="Glavina T."/>
            <person name="Gomez M."/>
            <person name="Gonzales E."/>
            <person name="Goodstein D."/>
            <person name="Goodwin L.A."/>
            <person name="Grady D.L."/>
            <person name="Grigoriev I."/>
            <person name="Groza M."/>
            <person name="Hammon N."/>
            <person name="Hawkins T."/>
            <person name="Haydu L."/>
            <person name="Hildebrand C.E."/>
            <person name="Huang W."/>
            <person name="Israni S."/>
            <person name="Jett J."/>
            <person name="Jewett P.B."/>
            <person name="Kadner K."/>
            <person name="Kimball H."/>
            <person name="Kobayashi A."/>
            <person name="Krawczyk M.C."/>
            <person name="Leyba T."/>
            <person name="Longmire J.L."/>
            <person name="Lopez F."/>
            <person name="Lou Y."/>
            <person name="Lowry S."/>
            <person name="Ludeman T."/>
            <person name="Manohar C.F."/>
            <person name="Mark G.A."/>
            <person name="McMurray K.L."/>
            <person name="Meincke L.J."/>
            <person name="Morgan J."/>
            <person name="Moyzis R.K."/>
            <person name="Mundt M.O."/>
            <person name="Munk A.C."/>
            <person name="Nandkeshwar R.D."/>
            <person name="Pitluck S."/>
            <person name="Pollard M."/>
            <person name="Predki P."/>
            <person name="Parson-Quintana B."/>
            <person name="Ramirez L."/>
            <person name="Rash S."/>
            <person name="Retterer J."/>
            <person name="Ricke D.O."/>
            <person name="Robinson D.L."/>
            <person name="Rodriguez A."/>
            <person name="Salamov A."/>
            <person name="Saunders E.H."/>
            <person name="Scott D."/>
            <person name="Shough T."/>
            <person name="Stallings R.L."/>
            <person name="Stalvey M."/>
            <person name="Sutherland R.D."/>
            <person name="Tapia R."/>
            <person name="Tesmer J.G."/>
            <person name="Thayer N."/>
            <person name="Thompson L.S."/>
            <person name="Tice H."/>
            <person name="Torney D.C."/>
            <person name="Tran-Gyamfi M."/>
            <person name="Tsai M."/>
            <person name="Ulanovsky L.E."/>
            <person name="Ustaszewska A."/>
            <person name="Vo N."/>
            <person name="White P.S."/>
            <person name="Williams A.L."/>
            <person name="Wills P.L."/>
            <person name="Wu J.R."/>
            <person name="Wu K."/>
            <person name="Yang J."/>
            <person name="Dejong P."/>
            <person name="Bruce D."/>
            <person name="Doggett N.A."/>
            <person name="Deaven L."/>
            <person name="Schmutz J."/>
            <person name="Grimwood J."/>
            <person name="Richardson P."/>
            <person name="Rokhsar D.S."/>
            <person name="Eichler E.E."/>
            <person name="Gilna P."/>
            <person name="Lucas S.M."/>
            <person name="Myers R.M."/>
            <person name="Rubin E.M."/>
            <person name="Pennacchio L.A."/>
        </authorList>
    </citation>
    <scope>NUCLEOTIDE SEQUENCE [LARGE SCALE GENOMIC DNA]</scope>
</reference>
<dbReference type="HGNC" id="HGNC:7529">
    <property type="gene designation" value="MVD"/>
</dbReference>
<reference evidence="1 2" key="1">
    <citation type="journal article" date="2001" name="Nature">
        <title>Initial sequencing and analysis of the human genome.</title>
        <authorList>
            <consortium name="International Human Genome Sequencing Consortium"/>
            <person name="Lander E.S."/>
            <person name="Linton L.M."/>
            <person name="Birren B."/>
            <person name="Nusbaum C."/>
            <person name="Zody M.C."/>
            <person name="Baldwin J."/>
            <person name="Devon K."/>
            <person name="Dewar K."/>
            <person name="Doyle M."/>
            <person name="FitzHugh W."/>
            <person name="Funke R."/>
            <person name="Gage D."/>
            <person name="Harris K."/>
            <person name="Heaford A."/>
            <person name="Howland J."/>
            <person name="Kann L."/>
            <person name="Lehoczky J."/>
            <person name="LeVine R."/>
            <person name="McEwan P."/>
            <person name="McKernan K."/>
            <person name="Meldrim J."/>
            <person name="Mesirov J.P."/>
            <person name="Miranda C."/>
            <person name="Morris W."/>
            <person name="Naylor J."/>
            <person name="Raymond C."/>
            <person name="Rosetti M."/>
            <person name="Santos R."/>
            <person name="Sheridan A."/>
            <person name="Sougnez C."/>
            <person name="Stange-Thomann N."/>
            <person name="Stojanovic N."/>
            <person name="Subramanian A."/>
            <person name="Wyman D."/>
            <person name="Rogers J."/>
            <person name="Sulston J."/>
            <person name="Ainscough R."/>
            <person name="Beck S."/>
            <person name="Bentley D."/>
            <person name="Burton J."/>
            <person name="Clee C."/>
            <person name="Carter N."/>
            <person name="Coulson A."/>
            <person name="Deadman R."/>
            <person name="Deloukas P."/>
            <person name="Dunham A."/>
            <person name="Dunham I."/>
            <person name="Durbin R."/>
            <person name="French L."/>
            <person name="Grafham D."/>
            <person name="Gregory S."/>
            <person name="Hubbard T."/>
            <person name="Humphray S."/>
            <person name="Hunt A."/>
            <person name="Jones M."/>
            <person name="Lloyd C."/>
            <person name="McMurray A."/>
            <person name="Matthews L."/>
            <person name="Mercer S."/>
            <person name="Milne S."/>
            <person name="Mullikin J.C."/>
            <person name="Mungall A."/>
            <person name="Plumb R."/>
            <person name="Ross M."/>
            <person name="Shownkeen R."/>
            <person name="Sims S."/>
            <person name="Waterston R.H."/>
            <person name="Wilson R.K."/>
            <person name="Hillier L.W."/>
            <person name="McPherson J.D."/>
            <person name="Marra M.A."/>
            <person name="Mardis E.R."/>
            <person name="Fulton L.A."/>
            <person name="Chinwalla A.T."/>
            <person name="Pepin K.H."/>
            <person name="Gish W.R."/>
            <person name="Chissoe S.L."/>
            <person name="Wendl M.C."/>
            <person name="Delehaunty K.D."/>
            <person name="Miner T.L."/>
            <person name="Delehaunty A."/>
            <person name="Kramer J.B."/>
            <person name="Cook L.L."/>
            <person name="Fulton R.S."/>
            <person name="Johnson D.L."/>
            <person name="Minx P.J."/>
            <person name="Clifton S.W."/>
            <person name="Hawkins T."/>
            <person name="Branscomb E."/>
            <person name="Predki P."/>
            <person name="Richardson P."/>
            <person name="Wenning S."/>
            <person name="Slezak T."/>
            <person name="Doggett N."/>
            <person name="Cheng J.F."/>
            <person name="Olsen A."/>
            <person name="Lucas S."/>
            <person name="Elkin C."/>
            <person name="Uberbacher E."/>
            <person name="Frazier M."/>
            <person name="Gibbs R.A."/>
            <person name="Muzny D.M."/>
            <person name="Scherer S.E."/>
            <person name="Bouck J.B."/>
            <person name="Sodergren E.J."/>
            <person name="Worley K.C."/>
            <person name="Rives C.M."/>
            <person name="Gorrell J.H."/>
            <person name="Metzker M.L."/>
            <person name="Naylor S.L."/>
            <person name="Kucherlapati R.S."/>
            <person name="Nelson D.L."/>
            <person name="Weinstock G.M."/>
            <person name="Sakaki Y."/>
            <person name="Fujiyama A."/>
            <person name="Hattori M."/>
            <person name="Yada T."/>
            <person name="Toyoda A."/>
            <person name="Itoh T."/>
            <person name="Kawagoe C."/>
            <person name="Watanabe H."/>
            <person name="Totoki Y."/>
            <person name="Taylor T."/>
            <person name="Weissenbach J."/>
            <person name="Heilig R."/>
            <person name="Saurin W."/>
            <person name="Artiguenave F."/>
            <person name="Brottier P."/>
            <person name="Bruls T."/>
            <person name="Pelletier E."/>
            <person name="Robert C."/>
            <person name="Wincker P."/>
            <person name="Smith D.R."/>
            <person name="Doucette-Stamm L."/>
            <person name="Rubenfield M."/>
            <person name="Weinstock K."/>
            <person name="Lee H.M."/>
            <person name="Dubois J."/>
            <person name="Rosenthal A."/>
            <person name="Platzer M."/>
            <person name="Nyakatura G."/>
            <person name="Taudien S."/>
            <person name="Rump A."/>
            <person name="Yang H."/>
            <person name="Yu J."/>
            <person name="Wang J."/>
            <person name="Huang G."/>
            <person name="Gu J."/>
            <person name="Hood L."/>
            <person name="Rowen L."/>
            <person name="Madan A."/>
            <person name="Qin S."/>
            <person name="Davis R.W."/>
            <person name="Federspiel N.A."/>
            <person name="Abola A.P."/>
            <person name="Proctor M.J."/>
            <person name="Myers R.M."/>
            <person name="Schmutz J."/>
            <person name="Dickson M."/>
            <person name="Grimwood J."/>
            <person name="Cox D.R."/>
            <person name="Olson M.V."/>
            <person name="Kaul R."/>
            <person name="Raymond C."/>
            <person name="Shimizu N."/>
            <person name="Kawasaki K."/>
            <person name="Minoshima S."/>
            <person name="Evans G.A."/>
            <person name="Athanasiou M."/>
            <person name="Schultz R."/>
            <person name="Roe B.A."/>
            <person name="Chen F."/>
            <person name="Pan H."/>
            <person name="Ramser J."/>
            <person name="Lehrach H."/>
            <person name="Reinhardt R."/>
            <person name="McCombie W.R."/>
            <person name="de la Bastide M."/>
            <person name="Dedhia N."/>
            <person name="Blocker H."/>
            <person name="Hornischer K."/>
            <person name="Nordsiek G."/>
            <person name="Agarwala R."/>
            <person name="Aravind L."/>
            <person name="Bailey J.A."/>
            <person name="Bateman A."/>
            <person name="Batzoglou S."/>
            <person name="Birney E."/>
            <person name="Bork P."/>
            <person name="Brown D.G."/>
            <person name="Burge C.B."/>
            <person name="Cerutti L."/>
            <person name="Chen H.C."/>
            <person name="Church D."/>
            <person name="Clamp M."/>
            <person name="Copley R.R."/>
            <person name="Doerks T."/>
            <person name="Eddy S.R."/>
            <person name="Eichler E.E."/>
            <person name="Furey T.S."/>
            <person name="Galagan J."/>
            <person name="Gilbert J.G."/>
            <person name="Harmon C."/>
            <person name="Hayashizaki Y."/>
            <person name="Haussler D."/>
            <person name="Hermjakob H."/>
            <person name="Hokamp K."/>
            <person name="Jang W."/>
            <person name="Johnson L.S."/>
            <person name="Jones T.A."/>
            <person name="Kasif S."/>
            <person name="Kaspryzk A."/>
            <person name="Kennedy S."/>
            <person name="Kent W.J."/>
            <person name="Kitts P."/>
            <person name="Koonin E.V."/>
            <person name="Korf I."/>
            <person name="Kulp D."/>
            <person name="Lancet D."/>
            <person name="Lowe T.M."/>
            <person name="McLysaght A."/>
            <person name="Mikkelsen T."/>
            <person name="Moran J.V."/>
            <person name="Mulder N."/>
            <person name="Pollara V.J."/>
            <person name="Ponting C.P."/>
            <person name="Schuler G."/>
            <person name="Schultz J."/>
            <person name="Slater G."/>
            <person name="Smit A.F."/>
            <person name="Stupka E."/>
            <person name="Szustakowski J."/>
            <person name="Thierry-Mieg D."/>
            <person name="Thierry-Mieg J."/>
            <person name="Wagner L."/>
            <person name="Wallis J."/>
            <person name="Wheeler R."/>
            <person name="Williams A."/>
            <person name="Wolf Y.I."/>
            <person name="Wolfe K.H."/>
            <person name="Yang S.P."/>
            <person name="Yeh R.F."/>
            <person name="Collins F."/>
            <person name="Guyer M.S."/>
            <person name="Peterson J."/>
            <person name="Felsenfeld A."/>
            <person name="Wetterstrand K.A."/>
            <person name="Patrinos A."/>
            <person name="Morgan M.J."/>
            <person name="de Jong P."/>
            <person name="Catanese J.J."/>
            <person name="Osoegawa K."/>
            <person name="Shizuya H."/>
            <person name="Choi S."/>
            <person name="Chen Y.J."/>
        </authorList>
    </citation>
    <scope>NUCLEOTIDE SEQUENCE [LARGE SCALE GENOMIC DNA]</scope>
</reference>